<dbReference type="FunFam" id="1.20.58.340:FF:000004">
    <property type="entry name" value="Magnesium transport protein CorA"/>
    <property type="match status" value="1"/>
</dbReference>
<dbReference type="NCBIfam" id="TIGR00383">
    <property type="entry name" value="corA"/>
    <property type="match status" value="1"/>
</dbReference>
<comment type="caution">
    <text evidence="14">The sequence shown here is derived from an EMBL/GenBank/DDBJ whole genome shotgun (WGS) entry which is preliminary data.</text>
</comment>
<comment type="similarity">
    <text evidence="2 12">Belongs to the CorA metal ion transporter (MIT) (TC 1.A.35) family.</text>
</comment>
<dbReference type="InterPro" id="IPR004488">
    <property type="entry name" value="Mg/Co-transport_prot_CorA"/>
</dbReference>
<dbReference type="EMBL" id="JACCFW010000001">
    <property type="protein sequence ID" value="NYJ73319.1"/>
    <property type="molecule type" value="Genomic_DNA"/>
</dbReference>
<keyword evidence="6 12" id="KW-0460">Magnesium</keyword>
<evidence type="ECO:0000256" key="5">
    <source>
        <dbReference type="ARBA" id="ARBA00022692"/>
    </source>
</evidence>
<dbReference type="Pfam" id="PF01544">
    <property type="entry name" value="CorA"/>
    <property type="match status" value="1"/>
</dbReference>
<comment type="subcellular location">
    <subcellularLocation>
        <location evidence="1">Cell membrane</location>
        <topology evidence="1">Multi-pass membrane protein</topology>
    </subcellularLocation>
    <subcellularLocation>
        <location evidence="12">Membrane</location>
        <topology evidence="12">Multi-pass membrane protein</topology>
    </subcellularLocation>
</comment>
<keyword evidence="8 12" id="KW-0406">Ion transport</keyword>
<dbReference type="AlphaFoldDB" id="A0A853DBG0"/>
<evidence type="ECO:0000256" key="3">
    <source>
        <dbReference type="ARBA" id="ARBA00022448"/>
    </source>
</evidence>
<dbReference type="PANTHER" id="PTHR46494">
    <property type="entry name" value="CORA FAMILY METAL ION TRANSPORTER (EUROFUNG)"/>
    <property type="match status" value="1"/>
</dbReference>
<name>A0A853DBG0_9MICO</name>
<comment type="catalytic activity">
    <reaction evidence="10">
        <text>Mg(2+)(in) = Mg(2+)(out)</text>
        <dbReference type="Rhea" id="RHEA:29827"/>
        <dbReference type="ChEBI" id="CHEBI:18420"/>
    </reaction>
</comment>
<dbReference type="SUPFAM" id="SSF143865">
    <property type="entry name" value="CorA soluble domain-like"/>
    <property type="match status" value="1"/>
</dbReference>
<dbReference type="InterPro" id="IPR002523">
    <property type="entry name" value="MgTranspt_CorA/ZnTranspt_ZntB"/>
</dbReference>
<organism evidence="14 15">
    <name type="scientific">Allobranchiibius huperziae</name>
    <dbReference type="NCBI Taxonomy" id="1874116"/>
    <lineage>
        <taxon>Bacteria</taxon>
        <taxon>Bacillati</taxon>
        <taxon>Actinomycetota</taxon>
        <taxon>Actinomycetes</taxon>
        <taxon>Micrococcales</taxon>
        <taxon>Dermacoccaceae</taxon>
        <taxon>Allobranchiibius</taxon>
    </lineage>
</organism>
<evidence type="ECO:0000256" key="12">
    <source>
        <dbReference type="RuleBase" id="RU362010"/>
    </source>
</evidence>
<evidence type="ECO:0000256" key="2">
    <source>
        <dbReference type="ARBA" id="ARBA00009765"/>
    </source>
</evidence>
<dbReference type="GO" id="GO:0005886">
    <property type="term" value="C:plasma membrane"/>
    <property type="evidence" value="ECO:0007669"/>
    <property type="project" value="UniProtKB-SubCell"/>
</dbReference>
<keyword evidence="5 12" id="KW-0812">Transmembrane</keyword>
<keyword evidence="7 12" id="KW-1133">Transmembrane helix</keyword>
<keyword evidence="4 12" id="KW-1003">Cell membrane</keyword>
<keyword evidence="3 12" id="KW-0813">Transport</keyword>
<sequence>MSTWRSRIRTRPAHHAPPVSTQDAPERVLQPDRNSLGTSHPEGVEGTVVERAIYLHGVRQDNPHSFRAVVHRLAEPDQAVAWVGLANAAPEEIEQVAQIFHLHPLAVEDAIVAHQRPKIERYDDTLFVVLRPATYDDDTETVHLGELHLFIGPDFVVTVRHSDEPRLAPVRKRMDNDPHLMALGPEAVLYAVLDFVVDGYAPVIAGLENDIDEIEEQVFESDPAVSRRIYELSREVLALQRATKPLLDILEALKRGHEKYGVDEELRRNMRDVADHATGVVERVDGFRQTLMSILSLNSTLVAQTQNEKMTRLAETANQQSDRVKSASSWAAILFAPTVIAGIYGMNFDKMPELHWYWGYPMAIGLMVLTCTTMYIVFRRRDWI</sequence>
<evidence type="ECO:0000256" key="11">
    <source>
        <dbReference type="ARBA" id="ARBA00045497"/>
    </source>
</evidence>
<protein>
    <recommendedName>
        <fullName evidence="12">Magnesium transport protein CorA</fullName>
    </recommendedName>
</protein>
<evidence type="ECO:0000256" key="6">
    <source>
        <dbReference type="ARBA" id="ARBA00022842"/>
    </source>
</evidence>
<dbReference type="GO" id="GO:0015087">
    <property type="term" value="F:cobalt ion transmembrane transporter activity"/>
    <property type="evidence" value="ECO:0007669"/>
    <property type="project" value="UniProtKB-UniRule"/>
</dbReference>
<evidence type="ECO:0000256" key="9">
    <source>
        <dbReference type="ARBA" id="ARBA00023136"/>
    </source>
</evidence>
<dbReference type="PANTHER" id="PTHR46494:SF1">
    <property type="entry name" value="CORA FAMILY METAL ION TRANSPORTER (EUROFUNG)"/>
    <property type="match status" value="1"/>
</dbReference>
<evidence type="ECO:0000256" key="7">
    <source>
        <dbReference type="ARBA" id="ARBA00022989"/>
    </source>
</evidence>
<evidence type="ECO:0000256" key="1">
    <source>
        <dbReference type="ARBA" id="ARBA00004651"/>
    </source>
</evidence>
<evidence type="ECO:0000256" key="8">
    <source>
        <dbReference type="ARBA" id="ARBA00023065"/>
    </source>
</evidence>
<reference evidence="14 15" key="1">
    <citation type="submission" date="2020-07" db="EMBL/GenBank/DDBJ databases">
        <title>Sequencing the genomes of 1000 actinobacteria strains.</title>
        <authorList>
            <person name="Klenk H.-P."/>
        </authorList>
    </citation>
    <scope>NUCLEOTIDE SEQUENCE [LARGE SCALE GENOMIC DNA]</scope>
    <source>
        <strain evidence="14 15">DSM 29531</strain>
    </source>
</reference>
<feature type="compositionally biased region" description="Basic residues" evidence="13">
    <location>
        <begin position="1"/>
        <end position="14"/>
    </location>
</feature>
<feature type="transmembrane region" description="Helical" evidence="12">
    <location>
        <begin position="327"/>
        <end position="346"/>
    </location>
</feature>
<evidence type="ECO:0000256" key="4">
    <source>
        <dbReference type="ARBA" id="ARBA00022475"/>
    </source>
</evidence>
<accession>A0A853DBG0</accession>
<dbReference type="InterPro" id="IPR045863">
    <property type="entry name" value="CorA_TM1_TM2"/>
</dbReference>
<feature type="region of interest" description="Disordered" evidence="13">
    <location>
        <begin position="1"/>
        <end position="43"/>
    </location>
</feature>
<keyword evidence="9 12" id="KW-0472">Membrane</keyword>
<dbReference type="GO" id="GO:0000287">
    <property type="term" value="F:magnesium ion binding"/>
    <property type="evidence" value="ECO:0007669"/>
    <property type="project" value="TreeGrafter"/>
</dbReference>
<evidence type="ECO:0000313" key="15">
    <source>
        <dbReference type="Proteomes" id="UP000571817"/>
    </source>
</evidence>
<keyword evidence="15" id="KW-1185">Reference proteome</keyword>
<dbReference type="CDD" id="cd12830">
    <property type="entry name" value="MtCorA-like"/>
    <property type="match status" value="1"/>
</dbReference>
<dbReference type="Gene3D" id="1.20.58.340">
    <property type="entry name" value="Magnesium transport protein CorA, transmembrane region"/>
    <property type="match status" value="2"/>
</dbReference>
<evidence type="ECO:0000313" key="14">
    <source>
        <dbReference type="EMBL" id="NYJ73319.1"/>
    </source>
</evidence>
<dbReference type="GO" id="GO:0015095">
    <property type="term" value="F:magnesium ion transmembrane transporter activity"/>
    <property type="evidence" value="ECO:0007669"/>
    <property type="project" value="UniProtKB-UniRule"/>
</dbReference>
<evidence type="ECO:0000256" key="10">
    <source>
        <dbReference type="ARBA" id="ARBA00034269"/>
    </source>
</evidence>
<proteinExistence type="inferred from homology"/>
<dbReference type="Gene3D" id="3.30.460.20">
    <property type="entry name" value="CorA soluble domain-like"/>
    <property type="match status" value="1"/>
</dbReference>
<comment type="function">
    <text evidence="11">Mediates influx of magnesium ions. Alternates between open and closed states. Activated by low cytoplasmic Mg(2+) levels. Inactive when cytoplasmic Mg(2+) levels are high.</text>
</comment>
<feature type="transmembrane region" description="Helical" evidence="12">
    <location>
        <begin position="358"/>
        <end position="378"/>
    </location>
</feature>
<gene>
    <name evidence="12" type="primary">corA</name>
    <name evidence="14" type="ORF">HNR15_000282</name>
</gene>
<dbReference type="Proteomes" id="UP000571817">
    <property type="component" value="Unassembled WGS sequence"/>
</dbReference>
<dbReference type="GO" id="GO:0050897">
    <property type="term" value="F:cobalt ion binding"/>
    <property type="evidence" value="ECO:0007669"/>
    <property type="project" value="TreeGrafter"/>
</dbReference>
<dbReference type="SUPFAM" id="SSF144083">
    <property type="entry name" value="Magnesium transport protein CorA, transmembrane region"/>
    <property type="match status" value="1"/>
</dbReference>
<dbReference type="InterPro" id="IPR045861">
    <property type="entry name" value="CorA_cytoplasmic_dom"/>
</dbReference>
<evidence type="ECO:0000256" key="13">
    <source>
        <dbReference type="SAM" id="MobiDB-lite"/>
    </source>
</evidence>